<dbReference type="Proteomes" id="UP000015105">
    <property type="component" value="Chromosome 6D"/>
</dbReference>
<name>A0A453NW25_AEGTS</name>
<reference evidence="2" key="5">
    <citation type="journal article" date="2021" name="G3 (Bethesda)">
        <title>Aegilops tauschii genome assembly Aet v5.0 features greater sequence contiguity and improved annotation.</title>
        <authorList>
            <person name="Wang L."/>
            <person name="Zhu T."/>
            <person name="Rodriguez J.C."/>
            <person name="Deal K.R."/>
            <person name="Dubcovsky J."/>
            <person name="McGuire P.E."/>
            <person name="Lux T."/>
            <person name="Spannagl M."/>
            <person name="Mayer K.F.X."/>
            <person name="Baldrich P."/>
            <person name="Meyers B.C."/>
            <person name="Huo N."/>
            <person name="Gu Y.Q."/>
            <person name="Zhou H."/>
            <person name="Devos K.M."/>
            <person name="Bennetzen J.L."/>
            <person name="Unver T."/>
            <person name="Budak H."/>
            <person name="Gulick P.J."/>
            <person name="Galiba G."/>
            <person name="Kalapos B."/>
            <person name="Nelson D.R."/>
            <person name="Li P."/>
            <person name="You F.M."/>
            <person name="Luo M.C."/>
            <person name="Dvorak J."/>
        </authorList>
    </citation>
    <scope>NUCLEOTIDE SEQUENCE [LARGE SCALE GENOMIC DNA]</scope>
    <source>
        <strain evidence="2">cv. AL8/78</strain>
    </source>
</reference>
<reference evidence="3" key="2">
    <citation type="journal article" date="2017" name="Nat. Plants">
        <title>The Aegilops tauschii genome reveals multiple impacts of transposons.</title>
        <authorList>
            <person name="Zhao G."/>
            <person name="Zou C."/>
            <person name="Li K."/>
            <person name="Wang K."/>
            <person name="Li T."/>
            <person name="Gao L."/>
            <person name="Zhang X."/>
            <person name="Wang H."/>
            <person name="Yang Z."/>
            <person name="Liu X."/>
            <person name="Jiang W."/>
            <person name="Mao L."/>
            <person name="Kong X."/>
            <person name="Jiao Y."/>
            <person name="Jia J."/>
        </authorList>
    </citation>
    <scope>NUCLEOTIDE SEQUENCE [LARGE SCALE GENOMIC DNA]</scope>
    <source>
        <strain evidence="3">cv. AL8/78</strain>
    </source>
</reference>
<accession>A0A453NW25</accession>
<evidence type="ECO:0000313" key="2">
    <source>
        <dbReference type="EnsemblPlants" id="AET6Gv20506100.40"/>
    </source>
</evidence>
<keyword evidence="1" id="KW-0472">Membrane</keyword>
<protein>
    <submittedName>
        <fullName evidence="2">Uncharacterized protein</fullName>
    </submittedName>
</protein>
<keyword evidence="1" id="KW-1133">Transmembrane helix</keyword>
<evidence type="ECO:0000313" key="3">
    <source>
        <dbReference type="Proteomes" id="UP000015105"/>
    </source>
</evidence>
<evidence type="ECO:0000256" key="1">
    <source>
        <dbReference type="SAM" id="Phobius"/>
    </source>
</evidence>
<reference evidence="2" key="4">
    <citation type="submission" date="2019-03" db="UniProtKB">
        <authorList>
            <consortium name="EnsemblPlants"/>
        </authorList>
    </citation>
    <scope>IDENTIFICATION</scope>
</reference>
<dbReference type="Gramene" id="AET6Gv20506100.40">
    <property type="protein sequence ID" value="AET6Gv20506100.40"/>
    <property type="gene ID" value="AET6Gv20506100"/>
</dbReference>
<proteinExistence type="predicted"/>
<sequence length="81" mass="9562">MHSPMISNLFSFLSHEHKSHRLQGILHGVLLHNNVNYIWLEKVRFLRILHKISTGILALFVSFIFLGKPHDQIPKYIIYRS</sequence>
<reference evidence="2" key="3">
    <citation type="journal article" date="2017" name="Nature">
        <title>Genome sequence of the progenitor of the wheat D genome Aegilops tauschii.</title>
        <authorList>
            <person name="Luo M.C."/>
            <person name="Gu Y.Q."/>
            <person name="Puiu D."/>
            <person name="Wang H."/>
            <person name="Twardziok S.O."/>
            <person name="Deal K.R."/>
            <person name="Huo N."/>
            <person name="Zhu T."/>
            <person name="Wang L."/>
            <person name="Wang Y."/>
            <person name="McGuire P.E."/>
            <person name="Liu S."/>
            <person name="Long H."/>
            <person name="Ramasamy R.K."/>
            <person name="Rodriguez J.C."/>
            <person name="Van S.L."/>
            <person name="Yuan L."/>
            <person name="Wang Z."/>
            <person name="Xia Z."/>
            <person name="Xiao L."/>
            <person name="Anderson O.D."/>
            <person name="Ouyang S."/>
            <person name="Liang Y."/>
            <person name="Zimin A.V."/>
            <person name="Pertea G."/>
            <person name="Qi P."/>
            <person name="Bennetzen J.L."/>
            <person name="Dai X."/>
            <person name="Dawson M.W."/>
            <person name="Muller H.G."/>
            <person name="Kugler K."/>
            <person name="Rivarola-Duarte L."/>
            <person name="Spannagl M."/>
            <person name="Mayer K.F.X."/>
            <person name="Lu F.H."/>
            <person name="Bevan M.W."/>
            <person name="Leroy P."/>
            <person name="Li P."/>
            <person name="You F.M."/>
            <person name="Sun Q."/>
            <person name="Liu Z."/>
            <person name="Lyons E."/>
            <person name="Wicker T."/>
            <person name="Salzberg S.L."/>
            <person name="Devos K.M."/>
            <person name="Dvorak J."/>
        </authorList>
    </citation>
    <scope>NUCLEOTIDE SEQUENCE [LARGE SCALE GENOMIC DNA]</scope>
    <source>
        <strain evidence="2">cv. AL8/78</strain>
    </source>
</reference>
<organism evidence="2 3">
    <name type="scientific">Aegilops tauschii subsp. strangulata</name>
    <name type="common">Goatgrass</name>
    <dbReference type="NCBI Taxonomy" id="200361"/>
    <lineage>
        <taxon>Eukaryota</taxon>
        <taxon>Viridiplantae</taxon>
        <taxon>Streptophyta</taxon>
        <taxon>Embryophyta</taxon>
        <taxon>Tracheophyta</taxon>
        <taxon>Spermatophyta</taxon>
        <taxon>Magnoliopsida</taxon>
        <taxon>Liliopsida</taxon>
        <taxon>Poales</taxon>
        <taxon>Poaceae</taxon>
        <taxon>BOP clade</taxon>
        <taxon>Pooideae</taxon>
        <taxon>Triticodae</taxon>
        <taxon>Triticeae</taxon>
        <taxon>Triticinae</taxon>
        <taxon>Aegilops</taxon>
    </lineage>
</organism>
<keyword evidence="3" id="KW-1185">Reference proteome</keyword>
<dbReference type="EnsemblPlants" id="AET6Gv20506100.40">
    <property type="protein sequence ID" value="AET6Gv20506100.40"/>
    <property type="gene ID" value="AET6Gv20506100"/>
</dbReference>
<reference evidence="3" key="1">
    <citation type="journal article" date="2014" name="Science">
        <title>Ancient hybridizations among the ancestral genomes of bread wheat.</title>
        <authorList>
            <consortium name="International Wheat Genome Sequencing Consortium,"/>
            <person name="Marcussen T."/>
            <person name="Sandve S.R."/>
            <person name="Heier L."/>
            <person name="Spannagl M."/>
            <person name="Pfeifer M."/>
            <person name="Jakobsen K.S."/>
            <person name="Wulff B.B."/>
            <person name="Steuernagel B."/>
            <person name="Mayer K.F."/>
            <person name="Olsen O.A."/>
        </authorList>
    </citation>
    <scope>NUCLEOTIDE SEQUENCE [LARGE SCALE GENOMIC DNA]</scope>
    <source>
        <strain evidence="3">cv. AL8/78</strain>
    </source>
</reference>
<feature type="transmembrane region" description="Helical" evidence="1">
    <location>
        <begin position="48"/>
        <end position="66"/>
    </location>
</feature>
<keyword evidence="1" id="KW-0812">Transmembrane</keyword>
<dbReference type="AlphaFoldDB" id="A0A453NW25"/>